<proteinExistence type="predicted"/>
<gene>
    <name evidence="2" type="ORF">T265_10412</name>
</gene>
<reference evidence="2 3" key="1">
    <citation type="submission" date="2013-11" db="EMBL/GenBank/DDBJ databases">
        <title>Opisthorchis viverrini - life in the bile duct.</title>
        <authorList>
            <person name="Young N.D."/>
            <person name="Nagarajan N."/>
            <person name="Lin S.J."/>
            <person name="Korhonen P.K."/>
            <person name="Jex A.R."/>
            <person name="Hall R.S."/>
            <person name="Safavi-Hemami H."/>
            <person name="Kaewkong W."/>
            <person name="Bertrand D."/>
            <person name="Gao S."/>
            <person name="Seet Q."/>
            <person name="Wongkham S."/>
            <person name="Teh B.T."/>
            <person name="Wongkham C."/>
            <person name="Intapan P.M."/>
            <person name="Maleewong W."/>
            <person name="Yang X."/>
            <person name="Hu M."/>
            <person name="Wang Z."/>
            <person name="Hofmann A."/>
            <person name="Sternberg P.W."/>
            <person name="Tan P."/>
            <person name="Wang J."/>
            <person name="Gasser R.B."/>
        </authorList>
    </citation>
    <scope>NUCLEOTIDE SEQUENCE [LARGE SCALE GENOMIC DNA]</scope>
</reference>
<dbReference type="KEGG" id="ovi:T265_10412"/>
<organism evidence="2 3">
    <name type="scientific">Opisthorchis viverrini</name>
    <name type="common">Southeast Asian liver fluke</name>
    <dbReference type="NCBI Taxonomy" id="6198"/>
    <lineage>
        <taxon>Eukaryota</taxon>
        <taxon>Metazoa</taxon>
        <taxon>Spiralia</taxon>
        <taxon>Lophotrochozoa</taxon>
        <taxon>Platyhelminthes</taxon>
        <taxon>Trematoda</taxon>
        <taxon>Digenea</taxon>
        <taxon>Opisthorchiida</taxon>
        <taxon>Opisthorchiata</taxon>
        <taxon>Opisthorchiidae</taxon>
        <taxon>Opisthorchis</taxon>
    </lineage>
</organism>
<feature type="compositionally biased region" description="Pro residues" evidence="1">
    <location>
        <begin position="63"/>
        <end position="72"/>
    </location>
</feature>
<protein>
    <submittedName>
        <fullName evidence="2">Uncharacterized protein</fullName>
    </submittedName>
</protein>
<dbReference type="Proteomes" id="UP000054324">
    <property type="component" value="Unassembled WGS sequence"/>
</dbReference>
<evidence type="ECO:0000313" key="2">
    <source>
        <dbReference type="EMBL" id="KER21202.1"/>
    </source>
</evidence>
<name>A0A074Z6N4_OPIVI</name>
<feature type="region of interest" description="Disordered" evidence="1">
    <location>
        <begin position="63"/>
        <end position="94"/>
    </location>
</feature>
<dbReference type="AlphaFoldDB" id="A0A074Z6N4"/>
<dbReference type="CTD" id="20324580"/>
<keyword evidence="3" id="KW-1185">Reference proteome</keyword>
<feature type="compositionally biased region" description="Polar residues" evidence="1">
    <location>
        <begin position="75"/>
        <end position="88"/>
    </location>
</feature>
<sequence>MCITQDWALNPLQLNAVHRGWRKQTFSARLEDEDDLIRRVRSIEDGDQNHRIENSLSWKIPHPRAPLVPSFPAPKNSSRRISSVNKKPSTLERE</sequence>
<accession>A0A074Z6N4</accession>
<dbReference type="STRING" id="6198.A0A074Z6N4"/>
<evidence type="ECO:0000313" key="3">
    <source>
        <dbReference type="Proteomes" id="UP000054324"/>
    </source>
</evidence>
<dbReference type="EMBL" id="KL596984">
    <property type="protein sequence ID" value="KER21202.1"/>
    <property type="molecule type" value="Genomic_DNA"/>
</dbReference>
<dbReference type="RefSeq" id="XP_009175042.1">
    <property type="nucleotide sequence ID" value="XM_009176778.1"/>
</dbReference>
<evidence type="ECO:0000256" key="1">
    <source>
        <dbReference type="SAM" id="MobiDB-lite"/>
    </source>
</evidence>
<dbReference type="GeneID" id="20324580"/>
<dbReference type="OrthoDB" id="6259035at2759"/>